<dbReference type="EMBL" id="CAADFR010000152">
    <property type="protein sequence ID" value="VFK43629.1"/>
    <property type="molecule type" value="Genomic_DNA"/>
</dbReference>
<evidence type="ECO:0000313" key="1">
    <source>
        <dbReference type="EMBL" id="VFK43629.1"/>
    </source>
</evidence>
<organism evidence="1">
    <name type="scientific">Candidatus Kentrum sp. SD</name>
    <dbReference type="NCBI Taxonomy" id="2126332"/>
    <lineage>
        <taxon>Bacteria</taxon>
        <taxon>Pseudomonadati</taxon>
        <taxon>Pseudomonadota</taxon>
        <taxon>Gammaproteobacteria</taxon>
        <taxon>Candidatus Kentrum</taxon>
    </lineage>
</organism>
<reference evidence="1" key="1">
    <citation type="submission" date="2019-02" db="EMBL/GenBank/DDBJ databases">
        <authorList>
            <person name="Gruber-Vodicka R. H."/>
            <person name="Seah K. B. B."/>
        </authorList>
    </citation>
    <scope>NUCLEOTIDE SEQUENCE</scope>
    <source>
        <strain evidence="2">BECK_S1320</strain>
        <strain evidence="1">BECK_S1321</strain>
    </source>
</reference>
<sequence>MSKLYKRALNKKSLKSLRLNMAKVERLSELVELLNKNDLSIAFNPINLVGNKDWNLKGLLGENPFETETSLYCLDPTDIPTDIDDDTGWKRLLDFPVGRFSLIPDEELEAWERSYVKWLKGKLKEMLD</sequence>
<dbReference type="AlphaFoldDB" id="A0A450YQ57"/>
<proteinExistence type="predicted"/>
<protein>
    <submittedName>
        <fullName evidence="1">Uncharacterized protein</fullName>
    </submittedName>
</protein>
<dbReference type="EMBL" id="CAADFU010000150">
    <property type="protein sequence ID" value="VFK48924.1"/>
    <property type="molecule type" value="Genomic_DNA"/>
</dbReference>
<accession>A0A450YQ57</accession>
<gene>
    <name evidence="2" type="ORF">BECKSD772E_GA0070983_11506</name>
    <name evidence="1" type="ORF">BECKSD772F_GA0070984_11525</name>
</gene>
<name>A0A450YQ57_9GAMM</name>
<evidence type="ECO:0000313" key="2">
    <source>
        <dbReference type="EMBL" id="VFK48924.1"/>
    </source>
</evidence>